<dbReference type="SUPFAM" id="SSF81411">
    <property type="entry name" value="Mitochondrial cytochrome c oxidase subunit VIa"/>
    <property type="match status" value="1"/>
</dbReference>
<evidence type="ECO:0000256" key="1">
    <source>
        <dbReference type="ARBA" id="ARBA00004434"/>
    </source>
</evidence>
<dbReference type="Proteomes" id="UP000727407">
    <property type="component" value="Unassembled WGS sequence"/>
</dbReference>
<dbReference type="InterPro" id="IPR036418">
    <property type="entry name" value="Cyt_c_oxidase_su6a_sf"/>
</dbReference>
<dbReference type="FunFam" id="4.10.95.10:FF:000001">
    <property type="entry name" value="Cytochrome c oxidase subunit 6A, mitochondrial"/>
    <property type="match status" value="1"/>
</dbReference>
<evidence type="ECO:0000256" key="6">
    <source>
        <dbReference type="ARBA" id="ARBA00022946"/>
    </source>
</evidence>
<proteinExistence type="inferred from homology"/>
<evidence type="ECO:0000313" key="14">
    <source>
        <dbReference type="EMBL" id="KAF5892894.1"/>
    </source>
</evidence>
<keyword evidence="15" id="KW-1185">Reference proteome</keyword>
<accession>A0A8J4TLH1</accession>
<dbReference type="PANTHER" id="PTHR11504:SF0">
    <property type="entry name" value="CYTOCHROME C OXIDASE SUBUNIT"/>
    <property type="match status" value="1"/>
</dbReference>
<keyword evidence="4" id="KW-0812">Transmembrane</keyword>
<evidence type="ECO:0000256" key="11">
    <source>
        <dbReference type="RuleBase" id="RU004396"/>
    </source>
</evidence>
<comment type="pathway">
    <text evidence="2">Energy metabolism; oxidative phosphorylation.</text>
</comment>
<dbReference type="Pfam" id="PF19031">
    <property type="entry name" value="Intu_longin_1"/>
    <property type="match status" value="1"/>
</dbReference>
<keyword evidence="6" id="KW-0809">Transit peptide</keyword>
<evidence type="ECO:0000256" key="5">
    <source>
        <dbReference type="ARBA" id="ARBA00022792"/>
    </source>
</evidence>
<keyword evidence="9 12" id="KW-0496">Mitochondrion</keyword>
<dbReference type="Pfam" id="PF02046">
    <property type="entry name" value="COX6A"/>
    <property type="match status" value="1"/>
</dbReference>
<evidence type="ECO:0000256" key="4">
    <source>
        <dbReference type="ARBA" id="ARBA00022692"/>
    </source>
</evidence>
<keyword evidence="10 12" id="KW-0472">Membrane</keyword>
<dbReference type="Gene3D" id="4.10.95.10">
    <property type="entry name" value="Cytochrome c oxidase, subunit VIa"/>
    <property type="match status" value="1"/>
</dbReference>
<dbReference type="InterPro" id="IPR043987">
    <property type="entry name" value="CCZ1/INTU/HSP4_longin_1"/>
</dbReference>
<evidence type="ECO:0000256" key="7">
    <source>
        <dbReference type="ARBA" id="ARBA00022989"/>
    </source>
</evidence>
<dbReference type="PROSITE" id="PS01329">
    <property type="entry name" value="COX6A"/>
    <property type="match status" value="1"/>
</dbReference>
<evidence type="ECO:0000256" key="2">
    <source>
        <dbReference type="ARBA" id="ARBA00004673"/>
    </source>
</evidence>
<comment type="caution">
    <text evidence="14">The sequence shown here is derived from an EMBL/GenBank/DDBJ whole genome shotgun (WGS) entry which is preliminary data.</text>
</comment>
<dbReference type="OrthoDB" id="5947505at2759"/>
<evidence type="ECO:0000256" key="12">
    <source>
        <dbReference type="RuleBase" id="RU004397"/>
    </source>
</evidence>
<gene>
    <name evidence="14" type="ORF">DAT39_017399</name>
</gene>
<evidence type="ECO:0000259" key="13">
    <source>
        <dbReference type="Pfam" id="PF19031"/>
    </source>
</evidence>
<evidence type="ECO:0000256" key="9">
    <source>
        <dbReference type="ARBA" id="ARBA00023128"/>
    </source>
</evidence>
<evidence type="ECO:0000256" key="10">
    <source>
        <dbReference type="ARBA" id="ARBA00023136"/>
    </source>
</evidence>
<dbReference type="InterPro" id="IPR001349">
    <property type="entry name" value="Cyt_c_oxidase_su6a"/>
</dbReference>
<evidence type="ECO:0000256" key="8">
    <source>
        <dbReference type="ARBA" id="ARBA00023002"/>
    </source>
</evidence>
<feature type="domain" description="CCZ1/INTU/HSP4 first Longin" evidence="13">
    <location>
        <begin position="106"/>
        <end position="173"/>
    </location>
</feature>
<comment type="similarity">
    <text evidence="3 11">Belongs to the cytochrome c oxidase subunit 6A family.</text>
</comment>
<dbReference type="GO" id="GO:0016192">
    <property type="term" value="P:vesicle-mediated transport"/>
    <property type="evidence" value="ECO:0007669"/>
    <property type="project" value="InterPro"/>
</dbReference>
<dbReference type="PANTHER" id="PTHR11504">
    <property type="entry name" value="CYTOCHROME C OXIDASE POLYPEPTIDE VIA"/>
    <property type="match status" value="1"/>
</dbReference>
<dbReference type="InterPro" id="IPR018507">
    <property type="entry name" value="Cyt_c_oxidase_su6a_CS"/>
</dbReference>
<dbReference type="GO" id="GO:0030234">
    <property type="term" value="F:enzyme regulator activity"/>
    <property type="evidence" value="ECO:0007669"/>
    <property type="project" value="TreeGrafter"/>
</dbReference>
<comment type="subcellular location">
    <subcellularLocation>
        <location evidence="1">Mitochondrion inner membrane</location>
        <topology evidence="1">Single-pass membrane protein</topology>
    </subcellularLocation>
</comment>
<dbReference type="AlphaFoldDB" id="A0A8J4TLH1"/>
<name>A0A8J4TLH1_CLAMG</name>
<dbReference type="UniPathway" id="UPA00705"/>
<dbReference type="GO" id="GO:0016491">
    <property type="term" value="F:oxidoreductase activity"/>
    <property type="evidence" value="ECO:0007669"/>
    <property type="project" value="UniProtKB-KW"/>
</dbReference>
<organism evidence="14 15">
    <name type="scientific">Clarias magur</name>
    <name type="common">Asian catfish</name>
    <name type="synonym">Macropteronotus magur</name>
    <dbReference type="NCBI Taxonomy" id="1594786"/>
    <lineage>
        <taxon>Eukaryota</taxon>
        <taxon>Metazoa</taxon>
        <taxon>Chordata</taxon>
        <taxon>Craniata</taxon>
        <taxon>Vertebrata</taxon>
        <taxon>Euteleostomi</taxon>
        <taxon>Actinopterygii</taxon>
        <taxon>Neopterygii</taxon>
        <taxon>Teleostei</taxon>
        <taxon>Ostariophysi</taxon>
        <taxon>Siluriformes</taxon>
        <taxon>Clariidae</taxon>
        <taxon>Clarias</taxon>
    </lineage>
</organism>
<keyword evidence="8" id="KW-0560">Oxidoreductase</keyword>
<sequence>MVAFGRLSQALLRSGVAAQTRQLSAAAAHGEQGVKTWKLLTFLVALPGVGVCMLNTFLKIQHHSHDQPEFVPYPHLRIRSKRFPWGDGNKTLFHNSHVNPLPDGYEVREEGDPTRAGICYYYPEHTPLDDQELVCGQLAGVSRCVSEISASPLRLLRLRKSKYAIRMRDNFLW</sequence>
<dbReference type="CDD" id="cd00925">
    <property type="entry name" value="Cyt_c_Oxidase_VIa"/>
    <property type="match status" value="1"/>
</dbReference>
<keyword evidence="7" id="KW-1133">Transmembrane helix</keyword>
<evidence type="ECO:0000256" key="3">
    <source>
        <dbReference type="ARBA" id="ARBA00005553"/>
    </source>
</evidence>
<evidence type="ECO:0000313" key="15">
    <source>
        <dbReference type="Proteomes" id="UP000727407"/>
    </source>
</evidence>
<keyword evidence="5 12" id="KW-0999">Mitochondrion inner membrane</keyword>
<reference evidence="14" key="1">
    <citation type="submission" date="2020-07" db="EMBL/GenBank/DDBJ databases">
        <title>Clarias magur genome sequencing, assembly and annotation.</title>
        <authorList>
            <person name="Kushwaha B."/>
            <person name="Kumar R."/>
            <person name="Das P."/>
            <person name="Joshi C.G."/>
            <person name="Kumar D."/>
            <person name="Nagpure N.S."/>
            <person name="Pandey M."/>
            <person name="Agarwal S."/>
            <person name="Srivastava S."/>
            <person name="Singh M."/>
            <person name="Sahoo L."/>
            <person name="Jayasankar P."/>
            <person name="Meher P.K."/>
            <person name="Koringa P.G."/>
            <person name="Iquebal M.A."/>
            <person name="Das S.P."/>
            <person name="Bit A."/>
            <person name="Patnaik S."/>
            <person name="Patel N."/>
            <person name="Shah T.M."/>
            <person name="Hinsu A."/>
            <person name="Jena J.K."/>
        </authorList>
    </citation>
    <scope>NUCLEOTIDE SEQUENCE</scope>
    <source>
        <strain evidence="14">CIFAMagur01</strain>
        <tissue evidence="14">Testis</tissue>
    </source>
</reference>
<feature type="non-terminal residue" evidence="14">
    <location>
        <position position="1"/>
    </location>
</feature>
<dbReference type="GO" id="GO:0005743">
    <property type="term" value="C:mitochondrial inner membrane"/>
    <property type="evidence" value="ECO:0007669"/>
    <property type="project" value="UniProtKB-SubCell"/>
</dbReference>
<dbReference type="EMBL" id="QNUK01000468">
    <property type="protein sequence ID" value="KAF5892894.1"/>
    <property type="molecule type" value="Genomic_DNA"/>
</dbReference>
<dbReference type="GO" id="GO:0006123">
    <property type="term" value="P:mitochondrial electron transport, cytochrome c to oxygen"/>
    <property type="evidence" value="ECO:0007669"/>
    <property type="project" value="TreeGrafter"/>
</dbReference>
<protein>
    <recommendedName>
        <fullName evidence="12">Cytochrome c oxidase subunit</fullName>
    </recommendedName>
    <alternativeName>
        <fullName evidence="12">Cytochrome c oxidase polypeptide VIa</fullName>
    </alternativeName>
</protein>